<evidence type="ECO:0000256" key="1">
    <source>
        <dbReference type="ARBA" id="ARBA00008828"/>
    </source>
</evidence>
<feature type="domain" description="Interferon-related developmental regulator N-terminal" evidence="4">
    <location>
        <begin position="9"/>
        <end position="290"/>
    </location>
</feature>
<dbReference type="InterPro" id="IPR006921">
    <property type="entry name" value="Interferon-rel_develop_reg_C"/>
</dbReference>
<evidence type="ECO:0000313" key="5">
    <source>
        <dbReference type="EMBL" id="CAK9144965.1"/>
    </source>
</evidence>
<keyword evidence="6" id="KW-1185">Reference proteome</keyword>
<organism evidence="5 6">
    <name type="scientific">Ilex paraguariensis</name>
    <name type="common">yerba mate</name>
    <dbReference type="NCBI Taxonomy" id="185542"/>
    <lineage>
        <taxon>Eukaryota</taxon>
        <taxon>Viridiplantae</taxon>
        <taxon>Streptophyta</taxon>
        <taxon>Embryophyta</taxon>
        <taxon>Tracheophyta</taxon>
        <taxon>Spermatophyta</taxon>
        <taxon>Magnoliopsida</taxon>
        <taxon>eudicotyledons</taxon>
        <taxon>Gunneridae</taxon>
        <taxon>Pentapetalae</taxon>
        <taxon>asterids</taxon>
        <taxon>campanulids</taxon>
        <taxon>Aquifoliales</taxon>
        <taxon>Aquifoliaceae</taxon>
        <taxon>Ilex</taxon>
    </lineage>
</organism>
<evidence type="ECO:0000256" key="2">
    <source>
        <dbReference type="SAM" id="MobiDB-lite"/>
    </source>
</evidence>
<feature type="compositionally biased region" description="Basic and acidic residues" evidence="2">
    <location>
        <begin position="14"/>
        <end position="23"/>
    </location>
</feature>
<evidence type="ECO:0000259" key="4">
    <source>
        <dbReference type="Pfam" id="PF05004"/>
    </source>
</evidence>
<name>A0ABC8RJ02_9AQUA</name>
<dbReference type="PANTHER" id="PTHR12354">
    <property type="entry name" value="INTERFERON-RELATED DEVELOPMENTAL REGULATOR"/>
    <property type="match status" value="1"/>
</dbReference>
<accession>A0ABC8RJ02</accession>
<gene>
    <name evidence="5" type="ORF">ILEXP_LOCUS12751</name>
</gene>
<dbReference type="Pfam" id="PF05004">
    <property type="entry name" value="IFRD"/>
    <property type="match status" value="1"/>
</dbReference>
<dbReference type="InterPro" id="IPR039777">
    <property type="entry name" value="IFRD"/>
</dbReference>
<evidence type="ECO:0000259" key="3">
    <source>
        <dbReference type="Pfam" id="PF04836"/>
    </source>
</evidence>
<evidence type="ECO:0008006" key="7">
    <source>
        <dbReference type="Google" id="ProtNLM"/>
    </source>
</evidence>
<feature type="domain" description="Interferon-related developmental regulator C-terminal" evidence="3">
    <location>
        <begin position="406"/>
        <end position="430"/>
    </location>
</feature>
<reference evidence="5 6" key="1">
    <citation type="submission" date="2024-02" db="EMBL/GenBank/DDBJ databases">
        <authorList>
            <person name="Vignale AGUSTIN F."/>
            <person name="Sosa J E."/>
            <person name="Modenutti C."/>
        </authorList>
    </citation>
    <scope>NUCLEOTIDE SEQUENCE [LARGE SCALE GENOMIC DNA]</scope>
</reference>
<dbReference type="InterPro" id="IPR007701">
    <property type="entry name" value="Interferon-rel_develop_reg_N"/>
</dbReference>
<dbReference type="EMBL" id="CAUOFW020001447">
    <property type="protein sequence ID" value="CAK9144965.1"/>
    <property type="molecule type" value="Genomic_DNA"/>
</dbReference>
<comment type="similarity">
    <text evidence="1">Belongs to the IFRD family.</text>
</comment>
<dbReference type="AlphaFoldDB" id="A0ABC8RJ02"/>
<feature type="region of interest" description="Disordered" evidence="2">
    <location>
        <begin position="1"/>
        <end position="29"/>
    </location>
</feature>
<dbReference type="Pfam" id="PF04836">
    <property type="entry name" value="IFRD_C"/>
    <property type="match status" value="1"/>
</dbReference>
<protein>
    <recommendedName>
        <fullName evidence="7">Interferon-related developmental regulator 1</fullName>
    </recommendedName>
</protein>
<proteinExistence type="inferred from homology"/>
<evidence type="ECO:0000313" key="6">
    <source>
        <dbReference type="Proteomes" id="UP001642360"/>
    </source>
</evidence>
<dbReference type="PANTHER" id="PTHR12354:SF1">
    <property type="entry name" value="INTERFERON-RELATED DEVELOPMENTAL REGULATOR 1"/>
    <property type="match status" value="1"/>
</dbReference>
<comment type="caution">
    <text evidence="5">The sequence shown here is derived from an EMBL/GenBank/DDBJ whole genome shotgun (WGS) entry which is preliminary data.</text>
</comment>
<dbReference type="InterPro" id="IPR016024">
    <property type="entry name" value="ARM-type_fold"/>
</dbReference>
<dbReference type="SUPFAM" id="SSF48371">
    <property type="entry name" value="ARM repeat"/>
    <property type="match status" value="1"/>
</dbReference>
<sequence length="440" mass="49372">MRKTAKRCSSQRSVGDDCDHDAETSSSKGGTKTMDCFLEELFQKRGSKRESALAFIIEGFTMKYQRLFAQQNFATLLYRCLNSFKKGSSKEIGLACHALGLLAITIGCGANAHELYREAIDPLSKALKSAPETFIPSILECLAIVTFIGRSNVEETEKAMQIIWRFIHLQSGFNGVARKHSAVVLTSAISAWSFLLTSMDSWNLSYNHWQGAIDFFLNILETDGGSVLAAASESLALIFEVESFDKFVCDTKVTSDSSICKEGNCLKGFSSTQELKEAIIGQVRSLSQQAEGCSSASKVVNNDCKYSWDIVKVLEEDCFPETSVKIGHQILRLCTWSQLLQMNYLKNFLGGGFLKHMLENEQLHDVFDFTPKPLSSNEPYVCEREEVSVHYFVPQVRKKDNKDCCQRLHKSRNSAASKARTQQLNKQRTIRAEELRISFD</sequence>
<dbReference type="Proteomes" id="UP001642360">
    <property type="component" value="Unassembled WGS sequence"/>
</dbReference>